<evidence type="ECO:0000313" key="1">
    <source>
        <dbReference type="EMBL" id="AYL97714.1"/>
    </source>
</evidence>
<dbReference type="AlphaFoldDB" id="A0A494VS04"/>
<dbReference type="Proteomes" id="UP000270046">
    <property type="component" value="Chromosome"/>
</dbReference>
<keyword evidence="2" id="KW-1185">Reference proteome</keyword>
<dbReference type="KEGG" id="muh:HYN43_021520"/>
<dbReference type="RefSeq" id="WP_119406001.1">
    <property type="nucleotide sequence ID" value="NZ_CP032869.1"/>
</dbReference>
<dbReference type="OrthoDB" id="1495101at2"/>
<protein>
    <submittedName>
        <fullName evidence="1">Uncharacterized protein</fullName>
    </submittedName>
</protein>
<organism evidence="1 2">
    <name type="scientific">Mucilaginibacter celer</name>
    <dbReference type="NCBI Taxonomy" id="2305508"/>
    <lineage>
        <taxon>Bacteria</taxon>
        <taxon>Pseudomonadati</taxon>
        <taxon>Bacteroidota</taxon>
        <taxon>Sphingobacteriia</taxon>
        <taxon>Sphingobacteriales</taxon>
        <taxon>Sphingobacteriaceae</taxon>
        <taxon>Mucilaginibacter</taxon>
    </lineage>
</organism>
<dbReference type="EMBL" id="CP032869">
    <property type="protein sequence ID" value="AYL97714.1"/>
    <property type="molecule type" value="Genomic_DNA"/>
</dbReference>
<evidence type="ECO:0000313" key="2">
    <source>
        <dbReference type="Proteomes" id="UP000270046"/>
    </source>
</evidence>
<reference evidence="1 2" key="1">
    <citation type="submission" date="2018-10" db="EMBL/GenBank/DDBJ databases">
        <title>Genome sequencing of Mucilaginibacter sp. HYN0043.</title>
        <authorList>
            <person name="Kim M."/>
            <person name="Yi H."/>
        </authorList>
    </citation>
    <scope>NUCLEOTIDE SEQUENCE [LARGE SCALE GENOMIC DNA]</scope>
    <source>
        <strain evidence="1 2">HYN0043</strain>
    </source>
</reference>
<proteinExistence type="predicted"/>
<accession>A0A494VS04</accession>
<sequence>MGFWHIRLNDVYAKKIDATKTRKLLDATTSEYYYRLKRQLPVETLVYDDWEIHFDPTDLNEVIMFIENDLIPTLESDEIDLMEQYGGWDNFITLFKNDRDFLSSAMSICEDENYFDYPPIIARYLGDFRDLIKYALSVNRLYEVYVD</sequence>
<gene>
    <name evidence="1" type="ORF">HYN43_021520</name>
</gene>
<name>A0A494VS04_9SPHI</name>